<feature type="non-terminal residue" evidence="5">
    <location>
        <position position="1"/>
    </location>
</feature>
<gene>
    <name evidence="5" type="ORF">RIMI_LOCUS19465614</name>
</gene>
<name>A0ABN9MEM9_9NEOB</name>
<comment type="caution">
    <text evidence="5">The sequence shown here is derived from an EMBL/GenBank/DDBJ whole genome shotgun (WGS) entry which is preliminary data.</text>
</comment>
<dbReference type="Proteomes" id="UP001176940">
    <property type="component" value="Unassembled WGS sequence"/>
</dbReference>
<dbReference type="InterPro" id="IPR043197">
    <property type="entry name" value="Plakin"/>
</dbReference>
<feature type="domain" description="Desmoplakin spectrin-like" evidence="4">
    <location>
        <begin position="294"/>
        <end position="369"/>
    </location>
</feature>
<evidence type="ECO:0000256" key="1">
    <source>
        <dbReference type="ARBA" id="ARBA00022553"/>
    </source>
</evidence>
<keyword evidence="3" id="KW-0175">Coiled coil</keyword>
<sequence>NIGGLSTALQNAVDKPLMPLKLERAEWGSDLPSVESQLENQRQVHSSVEELSSSLREARSYEVKMSPNFRSSYRETLNKLEVQYCKLRETSSSRFRHLESLHSFVSRATAQIIWLNEKEEDELAYDWSDGNSNMEMKKDYFSELTEELEQKHDVIQSLQETAELLSLENHPAKQTVEFFSDVRESEMYLKNLQESIKRKYSSDRNTSMNRLEDMLQDSMITICRNEECVLEDNSQRTKWKVISTTGNEAMVPSVCFLIPPPNKEAIDLAIRVEQLYQKVMALWHQLHVNTKSLISWHYLRKDVDLVQGWNVDKLRVLPLAERLQTLSSLQSHLDDFLEDSKDSQIFSSSDRLNMEQDVETCKEQCRKMVDIIEAEDKDESVAQTYLSELHNIRLHLEDCEQRLVRRLQNPSGCDGDAIHENAVKIAEQERMQEELKRLKSELSLVSERCDHFLHMSPSGSSTPNVRSQLDLLVGRMDQVYGLSSVFLEKLKTVDVVIRSLQGAEALVKGFETRLSQEDTIAADPVAIHGQQDLLQQWLNEAIAKGSVISTLEEDVAKSKEVRDRLNQRTVERSLDVDQIQEKTVKLRERWGGVHTQLETRQLELATIREVLKSYRGRHDSLIQWIEATKSQQEMMKPGQSEDRRVLSEQLNEQTALVAEIERNQSRLDECQGLSQQYSVSVKDYELQLMTYKAFVESQQKSPLKRRRMLSTSDVITQEFMDLRTRYTALVTLTTQHVKYISDSLRRLEEEEKVLEEEKEERIEDLKQLCGWVSSLSHVVSTSGGNRADLNKSISEKEALSEELLSKKDDVSEAIKSMQIFLAKNSNK</sequence>
<dbReference type="PANTHER" id="PTHR23169">
    <property type="entry name" value="ENVOPLAKIN"/>
    <property type="match status" value="1"/>
</dbReference>
<dbReference type="SUPFAM" id="SSF46966">
    <property type="entry name" value="Spectrin repeat"/>
    <property type="match status" value="2"/>
</dbReference>
<evidence type="ECO:0000256" key="2">
    <source>
        <dbReference type="ARBA" id="ARBA00022737"/>
    </source>
</evidence>
<dbReference type="InterPro" id="IPR041573">
    <property type="entry name" value="Desmoplakin_Spectrin-like"/>
</dbReference>
<organism evidence="5 6">
    <name type="scientific">Ranitomeya imitator</name>
    <name type="common">mimic poison frog</name>
    <dbReference type="NCBI Taxonomy" id="111125"/>
    <lineage>
        <taxon>Eukaryota</taxon>
        <taxon>Metazoa</taxon>
        <taxon>Chordata</taxon>
        <taxon>Craniata</taxon>
        <taxon>Vertebrata</taxon>
        <taxon>Euteleostomi</taxon>
        <taxon>Amphibia</taxon>
        <taxon>Batrachia</taxon>
        <taxon>Anura</taxon>
        <taxon>Neobatrachia</taxon>
        <taxon>Hyloidea</taxon>
        <taxon>Dendrobatidae</taxon>
        <taxon>Dendrobatinae</taxon>
        <taxon>Ranitomeya</taxon>
    </lineage>
</organism>
<evidence type="ECO:0000256" key="3">
    <source>
        <dbReference type="SAM" id="Coils"/>
    </source>
</evidence>
<proteinExistence type="predicted"/>
<evidence type="ECO:0000313" key="6">
    <source>
        <dbReference type="Proteomes" id="UP001176940"/>
    </source>
</evidence>
<protein>
    <recommendedName>
        <fullName evidence="4">Desmoplakin spectrin-like domain-containing protein</fullName>
    </recommendedName>
</protein>
<dbReference type="Pfam" id="PF18373">
    <property type="entry name" value="Spectrin_2"/>
    <property type="match status" value="1"/>
</dbReference>
<dbReference type="Gene3D" id="1.20.58.60">
    <property type="match status" value="3"/>
</dbReference>
<keyword evidence="6" id="KW-1185">Reference proteome</keyword>
<dbReference type="PANTHER" id="PTHR23169:SF25">
    <property type="entry name" value="MICROTUBULE-ACTIN CROSS-LINKING FACTOR 1, ISOFORMS 1_2_3_4_5"/>
    <property type="match status" value="1"/>
</dbReference>
<evidence type="ECO:0000259" key="4">
    <source>
        <dbReference type="Pfam" id="PF18373"/>
    </source>
</evidence>
<keyword evidence="1" id="KW-0597">Phosphoprotein</keyword>
<reference evidence="5" key="1">
    <citation type="submission" date="2023-07" db="EMBL/GenBank/DDBJ databases">
        <authorList>
            <person name="Stuckert A."/>
        </authorList>
    </citation>
    <scope>NUCLEOTIDE SEQUENCE</scope>
</reference>
<dbReference type="Pfam" id="PF21019">
    <property type="entry name" value="Spectrin_3"/>
    <property type="match status" value="1"/>
</dbReference>
<accession>A0ABN9MEM9</accession>
<feature type="coiled-coil region" evidence="3">
    <location>
        <begin position="421"/>
        <end position="448"/>
    </location>
</feature>
<dbReference type="Gene3D" id="1.20.58.1060">
    <property type="match status" value="1"/>
</dbReference>
<dbReference type="Pfam" id="PF21097">
    <property type="entry name" value="SR_plectin_7"/>
    <property type="match status" value="1"/>
</dbReference>
<feature type="coiled-coil region" evidence="3">
    <location>
        <begin position="737"/>
        <end position="768"/>
    </location>
</feature>
<evidence type="ECO:0000313" key="5">
    <source>
        <dbReference type="EMBL" id="CAJ0964667.1"/>
    </source>
</evidence>
<keyword evidence="2" id="KW-0677">Repeat</keyword>
<dbReference type="EMBL" id="CAUEEQ010062217">
    <property type="protein sequence ID" value="CAJ0964667.1"/>
    <property type="molecule type" value="Genomic_DNA"/>
</dbReference>